<dbReference type="InterPro" id="IPR036680">
    <property type="entry name" value="SPOR-like_sf"/>
</dbReference>
<keyword evidence="4" id="KW-1185">Reference proteome</keyword>
<proteinExistence type="predicted"/>
<comment type="caution">
    <text evidence="3">The sequence shown here is derived from an EMBL/GenBank/DDBJ whole genome shotgun (WGS) entry which is preliminary data.</text>
</comment>
<keyword evidence="1" id="KW-0472">Membrane</keyword>
<evidence type="ECO:0000313" key="4">
    <source>
        <dbReference type="Proteomes" id="UP000281813"/>
    </source>
</evidence>
<reference evidence="3 4" key="1">
    <citation type="journal article" date="2015" name="Antonie Van Leeuwenhoek">
        <title>Oceanobacillus bengalensis sp. nov., a bacterium isolated from seawater of the Bay of Bengal.</title>
        <authorList>
            <person name="Yongchang O."/>
            <person name="Xiang W."/>
            <person name="Wang G."/>
        </authorList>
    </citation>
    <scope>NUCLEOTIDE SEQUENCE [LARGE SCALE GENOMIC DNA]</scope>
    <source>
        <strain evidence="3 4">MCCC 1K00260</strain>
    </source>
</reference>
<dbReference type="OrthoDB" id="2969309at2"/>
<keyword evidence="1" id="KW-1133">Transmembrane helix</keyword>
<dbReference type="GO" id="GO:0042834">
    <property type="term" value="F:peptidoglycan binding"/>
    <property type="evidence" value="ECO:0007669"/>
    <property type="project" value="InterPro"/>
</dbReference>
<dbReference type="Proteomes" id="UP000281813">
    <property type="component" value="Unassembled WGS sequence"/>
</dbReference>
<evidence type="ECO:0000313" key="3">
    <source>
        <dbReference type="EMBL" id="RKQ17945.1"/>
    </source>
</evidence>
<evidence type="ECO:0000256" key="1">
    <source>
        <dbReference type="SAM" id="Phobius"/>
    </source>
</evidence>
<name>A0A494Z6L8_9BACI</name>
<protein>
    <submittedName>
        <fullName evidence="3">SPOR domain-containing protein</fullName>
    </submittedName>
</protein>
<dbReference type="EMBL" id="RBZO01000003">
    <property type="protein sequence ID" value="RKQ17945.1"/>
    <property type="molecule type" value="Genomic_DNA"/>
</dbReference>
<dbReference type="AlphaFoldDB" id="A0A494Z6L8"/>
<sequence>MLYARVLLTTLAVGGRIMDKRKSIIVKQNGKVTKIIEHKAKNIHTSNQEAAATLKESGDDQIPAYERKTDLKKVKPFKKSSKFSTFKPIAIAITSAIIIGLVLSVIMFQVFVNVEDGSAGQALTSVPVSNADEEVAVNDTDKPIGTSVYSIDSIQAFVLQAGVFSEMANAEEWATQFQQAGAPTLIWEKDNQYFLLVGVSETKEQAEKIATELSTADHDIFVKEWSTNSYEIELTEEENEWLQHFRESWLSAVQLVSENNTLTQAHFETNLEGSEKLSTLLEETKAIEEVSGREAQQVLLHLLMEYEKLLDK</sequence>
<dbReference type="Pfam" id="PF05036">
    <property type="entry name" value="SPOR"/>
    <property type="match status" value="1"/>
</dbReference>
<gene>
    <name evidence="3" type="ORF">D8M05_03400</name>
</gene>
<accession>A0A494Z6L8</accession>
<dbReference type="InterPro" id="IPR007730">
    <property type="entry name" value="SPOR-like_dom"/>
</dbReference>
<keyword evidence="1" id="KW-0812">Transmembrane</keyword>
<organism evidence="3 4">
    <name type="scientific">Oceanobacillus bengalensis</name>
    <dbReference type="NCBI Taxonomy" id="1435466"/>
    <lineage>
        <taxon>Bacteria</taxon>
        <taxon>Bacillati</taxon>
        <taxon>Bacillota</taxon>
        <taxon>Bacilli</taxon>
        <taxon>Bacillales</taxon>
        <taxon>Bacillaceae</taxon>
        <taxon>Oceanobacillus</taxon>
    </lineage>
</organism>
<feature type="transmembrane region" description="Helical" evidence="1">
    <location>
        <begin position="89"/>
        <end position="112"/>
    </location>
</feature>
<feature type="domain" description="SPOR" evidence="2">
    <location>
        <begin position="151"/>
        <end position="225"/>
    </location>
</feature>
<dbReference type="SUPFAM" id="SSF110997">
    <property type="entry name" value="Sporulation related repeat"/>
    <property type="match status" value="1"/>
</dbReference>
<dbReference type="PROSITE" id="PS51724">
    <property type="entry name" value="SPOR"/>
    <property type="match status" value="1"/>
</dbReference>
<dbReference type="Gene3D" id="3.30.70.1070">
    <property type="entry name" value="Sporulation related repeat"/>
    <property type="match status" value="1"/>
</dbReference>
<evidence type="ECO:0000259" key="2">
    <source>
        <dbReference type="PROSITE" id="PS51724"/>
    </source>
</evidence>